<dbReference type="RefSeq" id="WP_197721484.1">
    <property type="nucleotide sequence ID" value="NZ_AP018553.1"/>
</dbReference>
<name>A0A348B5J1_9CREN</name>
<evidence type="ECO:0000256" key="1">
    <source>
        <dbReference type="ARBA" id="ARBA00004651"/>
    </source>
</evidence>
<feature type="transmembrane region" description="Helical" evidence="7">
    <location>
        <begin position="12"/>
        <end position="38"/>
    </location>
</feature>
<dbReference type="GO" id="GO:0005886">
    <property type="term" value="C:plasma membrane"/>
    <property type="evidence" value="ECO:0007669"/>
    <property type="project" value="UniProtKB-SubCell"/>
</dbReference>
<dbReference type="Gene3D" id="1.10.3720.10">
    <property type="entry name" value="MetI-like"/>
    <property type="match status" value="1"/>
</dbReference>
<reference evidence="10" key="4">
    <citation type="submission" date="2020-09" db="EMBL/GenBank/DDBJ databases">
        <authorList>
            <person name="Sun Q."/>
            <person name="Ohkuma M."/>
        </authorList>
    </citation>
    <scope>NUCLEOTIDE SEQUENCE</scope>
    <source>
        <strain evidence="10">JCM 31740</strain>
    </source>
</reference>
<evidence type="ECO:0000313" key="9">
    <source>
        <dbReference type="EMBL" id="BBD73443.1"/>
    </source>
</evidence>
<dbReference type="GO" id="GO:0055085">
    <property type="term" value="P:transmembrane transport"/>
    <property type="evidence" value="ECO:0007669"/>
    <property type="project" value="InterPro"/>
</dbReference>
<evidence type="ECO:0000256" key="4">
    <source>
        <dbReference type="ARBA" id="ARBA00022692"/>
    </source>
</evidence>
<evidence type="ECO:0000256" key="7">
    <source>
        <dbReference type="RuleBase" id="RU363032"/>
    </source>
</evidence>
<keyword evidence="11" id="KW-1185">Reference proteome</keyword>
<keyword evidence="6 7" id="KW-0472">Membrane</keyword>
<dbReference type="InterPro" id="IPR051393">
    <property type="entry name" value="ABC_transporter_permease"/>
</dbReference>
<keyword evidence="4 7" id="KW-0812">Transmembrane</keyword>
<keyword evidence="2 7" id="KW-0813">Transport</keyword>
<evidence type="ECO:0000256" key="3">
    <source>
        <dbReference type="ARBA" id="ARBA00022475"/>
    </source>
</evidence>
<dbReference type="KEGG" id="sacd:HS1genome_1832"/>
<gene>
    <name evidence="10" type="ORF">GCM10007116_14880</name>
    <name evidence="9" type="ORF">HS1genome_1832</name>
</gene>
<comment type="subcellular location">
    <subcellularLocation>
        <location evidence="1 7">Cell membrane</location>
        <topology evidence="1 7">Multi-pass membrane protein</topology>
    </subcellularLocation>
</comment>
<protein>
    <submittedName>
        <fullName evidence="9">ABC transporter permease</fullName>
    </submittedName>
</protein>
<dbReference type="EMBL" id="BMQS01000013">
    <property type="protein sequence ID" value="GGT98503.1"/>
    <property type="molecule type" value="Genomic_DNA"/>
</dbReference>
<dbReference type="PROSITE" id="PS50928">
    <property type="entry name" value="ABC_TM1"/>
    <property type="match status" value="1"/>
</dbReference>
<dbReference type="CDD" id="cd06261">
    <property type="entry name" value="TM_PBP2"/>
    <property type="match status" value="1"/>
</dbReference>
<dbReference type="GeneID" id="38667309"/>
<dbReference type="PANTHER" id="PTHR30193">
    <property type="entry name" value="ABC TRANSPORTER PERMEASE PROTEIN"/>
    <property type="match status" value="1"/>
</dbReference>
<dbReference type="SUPFAM" id="SSF161098">
    <property type="entry name" value="MetI-like"/>
    <property type="match status" value="1"/>
</dbReference>
<feature type="transmembrane region" description="Helical" evidence="7">
    <location>
        <begin position="150"/>
        <end position="179"/>
    </location>
</feature>
<evidence type="ECO:0000313" key="11">
    <source>
        <dbReference type="Proteomes" id="UP000276741"/>
    </source>
</evidence>
<feature type="domain" description="ABC transmembrane type-1" evidence="8">
    <location>
        <begin position="72"/>
        <end position="284"/>
    </location>
</feature>
<dbReference type="PANTHER" id="PTHR30193:SF37">
    <property type="entry name" value="INNER MEMBRANE ABC TRANSPORTER PERMEASE PROTEIN YCJO"/>
    <property type="match status" value="1"/>
</dbReference>
<comment type="similarity">
    <text evidence="7">Belongs to the binding-protein-dependent transport system permease family.</text>
</comment>
<accession>A0A348B5J1</accession>
<evidence type="ECO:0000313" key="10">
    <source>
        <dbReference type="EMBL" id="GGT98503.1"/>
    </source>
</evidence>
<keyword evidence="3" id="KW-1003">Cell membrane</keyword>
<organism evidence="9 11">
    <name type="scientific">Sulfodiicoccus acidiphilus</name>
    <dbReference type="NCBI Taxonomy" id="1670455"/>
    <lineage>
        <taxon>Archaea</taxon>
        <taxon>Thermoproteota</taxon>
        <taxon>Thermoprotei</taxon>
        <taxon>Sulfolobales</taxon>
        <taxon>Sulfolobaceae</taxon>
        <taxon>Sulfodiicoccus</taxon>
    </lineage>
</organism>
<evidence type="ECO:0000256" key="6">
    <source>
        <dbReference type="ARBA" id="ARBA00023136"/>
    </source>
</evidence>
<evidence type="ECO:0000256" key="5">
    <source>
        <dbReference type="ARBA" id="ARBA00022989"/>
    </source>
</evidence>
<reference evidence="10" key="1">
    <citation type="journal article" date="2014" name="Int. J. Syst. Evol. Microbiol.">
        <title>Complete genome sequence of Corynebacterium casei LMG S-19264T (=DSM 44701T), isolated from a smear-ripened cheese.</title>
        <authorList>
            <consortium name="US DOE Joint Genome Institute (JGI-PGF)"/>
            <person name="Walter F."/>
            <person name="Albersmeier A."/>
            <person name="Kalinowski J."/>
            <person name="Ruckert C."/>
        </authorList>
    </citation>
    <scope>NUCLEOTIDE SEQUENCE</scope>
    <source>
        <strain evidence="10">JCM 31740</strain>
    </source>
</reference>
<dbReference type="Proteomes" id="UP000616143">
    <property type="component" value="Unassembled WGS sequence"/>
</dbReference>
<dbReference type="EMBL" id="AP018553">
    <property type="protein sequence ID" value="BBD73443.1"/>
    <property type="molecule type" value="Genomic_DNA"/>
</dbReference>
<reference evidence="11" key="2">
    <citation type="submission" date="2018-04" db="EMBL/GenBank/DDBJ databases">
        <title>Complete genome sequence of Sulfodiicoccus acidiphilus strain HS-1.</title>
        <authorList>
            <person name="Sakai H.D."/>
            <person name="Kurosawa N."/>
        </authorList>
    </citation>
    <scope>NUCLEOTIDE SEQUENCE [LARGE SCALE GENOMIC DNA]</scope>
    <source>
        <strain evidence="11">HS-1</strain>
    </source>
</reference>
<feature type="transmembrane region" description="Helical" evidence="7">
    <location>
        <begin position="211"/>
        <end position="231"/>
    </location>
</feature>
<feature type="transmembrane region" description="Helical" evidence="7">
    <location>
        <begin position="109"/>
        <end position="130"/>
    </location>
</feature>
<dbReference type="Pfam" id="PF00528">
    <property type="entry name" value="BPD_transp_1"/>
    <property type="match status" value="1"/>
</dbReference>
<evidence type="ECO:0000256" key="2">
    <source>
        <dbReference type="ARBA" id="ARBA00022448"/>
    </source>
</evidence>
<sequence length="294" mass="33049">MGREKVPREEKLTAYAFVLPSILLVTIFLLFPAVYSFVISLLHYDLLFHVVYFVGLRNYEQVASSGLFWLSMLHALEYTAVVVTTQTFLAFGMAYLFNSRGVLTRITRAVVFVPAVTSSAVMSVLFIWVFSPQGLLNSFLGLFGVRGPNWLFSTTWAFPAIMALNVFSTAPYFMVMYIAGFQAIPRSIIEAAEIDGVRGAFRKMRYIYFPLLKFTTLLVVILGVIGSMQLFDQVYIMTDGGPGTSTYVPLIYIYDQAFVFNNFGAAAAASFILFVIIMVLTVLQRRFIGEGRWT</sequence>
<feature type="transmembrane region" description="Helical" evidence="7">
    <location>
        <begin position="78"/>
        <end position="97"/>
    </location>
</feature>
<dbReference type="AlphaFoldDB" id="A0A348B5J1"/>
<keyword evidence="5 7" id="KW-1133">Transmembrane helix</keyword>
<proteinExistence type="inferred from homology"/>
<feature type="transmembrane region" description="Helical" evidence="7">
    <location>
        <begin position="263"/>
        <end position="283"/>
    </location>
</feature>
<dbReference type="InterPro" id="IPR000515">
    <property type="entry name" value="MetI-like"/>
</dbReference>
<dbReference type="Proteomes" id="UP000276741">
    <property type="component" value="Chromosome"/>
</dbReference>
<reference evidence="9" key="3">
    <citation type="journal article" date="2019" name="BMC Res. Notes">
        <title>Complete genome sequence of the Sulfodiicoccus acidiphilus strain HS-1T, the first crenarchaeon that lacks polB3, isolated from an acidic hot spring in Ohwaku-dani, Hakone, Japan.</title>
        <authorList>
            <person name="Sakai H.D."/>
            <person name="Kurosawa N."/>
        </authorList>
    </citation>
    <scope>NUCLEOTIDE SEQUENCE</scope>
    <source>
        <strain evidence="9">HS-1</strain>
    </source>
</reference>
<evidence type="ECO:0000259" key="8">
    <source>
        <dbReference type="PROSITE" id="PS50928"/>
    </source>
</evidence>
<dbReference type="InterPro" id="IPR035906">
    <property type="entry name" value="MetI-like_sf"/>
</dbReference>